<dbReference type="InterPro" id="IPR029045">
    <property type="entry name" value="ClpP/crotonase-like_dom_sf"/>
</dbReference>
<evidence type="ECO:0000256" key="2">
    <source>
        <dbReference type="ARBA" id="ARBA00023098"/>
    </source>
</evidence>
<dbReference type="PANTHER" id="PTHR11941:SF169">
    <property type="entry name" value="(7AS)-7A-METHYL-1,5-DIOXO-2,3,5,6,7,7A-HEXAHYDRO-1H-INDENE-CARBOXYL-COA HYDROLASE"/>
    <property type="match status" value="1"/>
</dbReference>
<accession>A0A939C072</accession>
<dbReference type="EMBL" id="JAERWK010000001">
    <property type="protein sequence ID" value="MBM9465699.1"/>
    <property type="molecule type" value="Genomic_DNA"/>
</dbReference>
<dbReference type="InterPro" id="IPR001753">
    <property type="entry name" value="Enoyl-CoA_hydra/iso"/>
</dbReference>
<evidence type="ECO:0000256" key="1">
    <source>
        <dbReference type="ARBA" id="ARBA00005254"/>
    </source>
</evidence>
<reference evidence="4" key="1">
    <citation type="submission" date="2021-01" db="EMBL/GenBank/DDBJ databases">
        <title>YIM 132084 draft genome.</title>
        <authorList>
            <person name="An D."/>
        </authorList>
    </citation>
    <scope>NUCLEOTIDE SEQUENCE</scope>
    <source>
        <strain evidence="4">YIM 132084</strain>
    </source>
</reference>
<dbReference type="InterPro" id="IPR014748">
    <property type="entry name" value="Enoyl-CoA_hydra_C"/>
</dbReference>
<dbReference type="PANTHER" id="PTHR11941">
    <property type="entry name" value="ENOYL-COA HYDRATASE-RELATED"/>
    <property type="match status" value="1"/>
</dbReference>
<evidence type="ECO:0000256" key="3">
    <source>
        <dbReference type="ARBA" id="ARBA00023239"/>
    </source>
</evidence>
<keyword evidence="5" id="KW-1185">Reference proteome</keyword>
<dbReference type="AlphaFoldDB" id="A0A939C072"/>
<dbReference type="Proteomes" id="UP000663792">
    <property type="component" value="Unassembled WGS sequence"/>
</dbReference>
<evidence type="ECO:0000313" key="5">
    <source>
        <dbReference type="Proteomes" id="UP000663792"/>
    </source>
</evidence>
<organism evidence="4 5">
    <name type="scientific">Nakamurella leprariae</name>
    <dbReference type="NCBI Taxonomy" id="2803911"/>
    <lineage>
        <taxon>Bacteria</taxon>
        <taxon>Bacillati</taxon>
        <taxon>Actinomycetota</taxon>
        <taxon>Actinomycetes</taxon>
        <taxon>Nakamurellales</taxon>
        <taxon>Nakamurellaceae</taxon>
        <taxon>Nakamurella</taxon>
    </lineage>
</organism>
<dbReference type="Gene3D" id="1.10.12.10">
    <property type="entry name" value="Lyase 2-enoyl-coa Hydratase, Chain A, domain 2"/>
    <property type="match status" value="1"/>
</dbReference>
<protein>
    <submittedName>
        <fullName evidence="4">Enoyl-CoA hydratase/isomerase family protein</fullName>
    </submittedName>
</protein>
<comment type="caution">
    <text evidence="4">The sequence shown here is derived from an EMBL/GenBank/DDBJ whole genome shotgun (WGS) entry which is preliminary data.</text>
</comment>
<dbReference type="CDD" id="cd06558">
    <property type="entry name" value="crotonase-like"/>
    <property type="match status" value="1"/>
</dbReference>
<proteinExistence type="inferred from homology"/>
<gene>
    <name evidence="4" type="ORF">JL106_00215</name>
</gene>
<keyword evidence="2" id="KW-0443">Lipid metabolism</keyword>
<dbReference type="Pfam" id="PF00378">
    <property type="entry name" value="ECH_1"/>
    <property type="match status" value="1"/>
</dbReference>
<dbReference type="GO" id="GO:0016829">
    <property type="term" value="F:lyase activity"/>
    <property type="evidence" value="ECO:0007669"/>
    <property type="project" value="UniProtKB-KW"/>
</dbReference>
<evidence type="ECO:0000313" key="4">
    <source>
        <dbReference type="EMBL" id="MBM9465699.1"/>
    </source>
</evidence>
<keyword evidence="3" id="KW-0456">Lyase</keyword>
<dbReference type="SUPFAM" id="SSF52096">
    <property type="entry name" value="ClpP/crotonase"/>
    <property type="match status" value="1"/>
</dbReference>
<sequence>MTALLVERRGAVLELTINRPESRNALNGEVRTGLFDAFREAESDDDCRVVIVTGAGDRAFSAGADLKEMAELNLTVPPRDFTPRLGRNVHLSKPVIAAVNGAAYAGGFLLAQMADLCVASTNASFCIAEAKVGRGAPWSVRLASMLPRRVYVELLTLAEPISAQRAYDLGLVNRLAEPGCALEVAREMASVICANAPLTVKGHLQVVKLAYEMGEAAAEDAADAIFEPIYHSHDAQEGPRAFRERRAPNWLGR</sequence>
<dbReference type="GO" id="GO:0006635">
    <property type="term" value="P:fatty acid beta-oxidation"/>
    <property type="evidence" value="ECO:0007669"/>
    <property type="project" value="TreeGrafter"/>
</dbReference>
<dbReference type="RefSeq" id="WP_205258656.1">
    <property type="nucleotide sequence ID" value="NZ_JAERWK010000001.1"/>
</dbReference>
<comment type="similarity">
    <text evidence="1">Belongs to the enoyl-CoA hydratase/isomerase family.</text>
</comment>
<name>A0A939C072_9ACTN</name>
<dbReference type="Gene3D" id="3.90.226.10">
    <property type="entry name" value="2-enoyl-CoA Hydratase, Chain A, domain 1"/>
    <property type="match status" value="1"/>
</dbReference>